<accession>A0ABW6S4E9</accession>
<evidence type="ECO:0008006" key="3">
    <source>
        <dbReference type="Google" id="ProtNLM"/>
    </source>
</evidence>
<organism evidence="1 2">
    <name type="scientific">Nocardia jiangxiensis</name>
    <dbReference type="NCBI Taxonomy" id="282685"/>
    <lineage>
        <taxon>Bacteria</taxon>
        <taxon>Bacillati</taxon>
        <taxon>Actinomycetota</taxon>
        <taxon>Actinomycetes</taxon>
        <taxon>Mycobacteriales</taxon>
        <taxon>Nocardiaceae</taxon>
        <taxon>Nocardia</taxon>
    </lineage>
</organism>
<dbReference type="SUPFAM" id="SSF50475">
    <property type="entry name" value="FMN-binding split barrel"/>
    <property type="match status" value="1"/>
</dbReference>
<dbReference type="Proteomes" id="UP001601992">
    <property type="component" value="Unassembled WGS sequence"/>
</dbReference>
<keyword evidence="2" id="KW-1185">Reference proteome</keyword>
<reference evidence="1 2" key="1">
    <citation type="submission" date="2024-10" db="EMBL/GenBank/DDBJ databases">
        <title>The Natural Products Discovery Center: Release of the First 8490 Sequenced Strains for Exploring Actinobacteria Biosynthetic Diversity.</title>
        <authorList>
            <person name="Kalkreuter E."/>
            <person name="Kautsar S.A."/>
            <person name="Yang D."/>
            <person name="Bader C.D."/>
            <person name="Teijaro C.N."/>
            <person name="Fluegel L."/>
            <person name="Davis C.M."/>
            <person name="Simpson J.R."/>
            <person name="Lauterbach L."/>
            <person name="Steele A.D."/>
            <person name="Gui C."/>
            <person name="Meng S."/>
            <person name="Li G."/>
            <person name="Viehrig K."/>
            <person name="Ye F."/>
            <person name="Su P."/>
            <person name="Kiefer A.F."/>
            <person name="Nichols A."/>
            <person name="Cepeda A.J."/>
            <person name="Yan W."/>
            <person name="Fan B."/>
            <person name="Jiang Y."/>
            <person name="Adhikari A."/>
            <person name="Zheng C.-J."/>
            <person name="Schuster L."/>
            <person name="Cowan T.M."/>
            <person name="Smanski M.J."/>
            <person name="Chevrette M.G."/>
            <person name="De Carvalho L.P.S."/>
            <person name="Shen B."/>
        </authorList>
    </citation>
    <scope>NUCLEOTIDE SEQUENCE [LARGE SCALE GENOMIC DNA]</scope>
    <source>
        <strain evidence="1 2">NPDC002593</strain>
    </source>
</reference>
<sequence>MAGTLVDVPTNYRQIAQPDPAANSRRVPARSGRSQLAMMWQEAKTALVTRVAGPQQLVTVPRLVVPIGHNQLAFRVSSYAEEAEQLAQDGRVIVQPGDWRGNPALGSHQWHGQAQVVTGGTLLPFVQSEIDAKYRWRTSVARMAHRVARGAAPYGDVVVLVTVREPVPMLMPPSQ</sequence>
<evidence type="ECO:0000313" key="1">
    <source>
        <dbReference type="EMBL" id="MFF3570584.1"/>
    </source>
</evidence>
<dbReference type="EMBL" id="JBIAQY010000007">
    <property type="protein sequence ID" value="MFF3570584.1"/>
    <property type="molecule type" value="Genomic_DNA"/>
</dbReference>
<name>A0ABW6S4E9_9NOCA</name>
<gene>
    <name evidence="1" type="ORF">ACFYXQ_22645</name>
</gene>
<protein>
    <recommendedName>
        <fullName evidence="3">Pyridoxamine 5'-phosphate oxidase</fullName>
    </recommendedName>
</protein>
<dbReference type="RefSeq" id="WP_040820903.1">
    <property type="nucleotide sequence ID" value="NZ_JBIAQY010000007.1"/>
</dbReference>
<proteinExistence type="predicted"/>
<comment type="caution">
    <text evidence="1">The sequence shown here is derived from an EMBL/GenBank/DDBJ whole genome shotgun (WGS) entry which is preliminary data.</text>
</comment>
<evidence type="ECO:0000313" key="2">
    <source>
        <dbReference type="Proteomes" id="UP001601992"/>
    </source>
</evidence>